<dbReference type="HOGENOM" id="CLU_163915_1_0_9"/>
<dbReference type="Proteomes" id="UP000013785">
    <property type="component" value="Unassembled WGS sequence"/>
</dbReference>
<evidence type="ECO:0000313" key="2">
    <source>
        <dbReference type="Proteomes" id="UP000013785"/>
    </source>
</evidence>
<dbReference type="AlphaFoldDB" id="R3TMV9"/>
<dbReference type="PATRIC" id="fig|1158610.3.peg.2712"/>
<organism evidence="1 2">
    <name type="scientific">Enterococcus phoeniculicola ATCC BAA-412</name>
    <dbReference type="NCBI Taxonomy" id="1158610"/>
    <lineage>
        <taxon>Bacteria</taxon>
        <taxon>Bacillati</taxon>
        <taxon>Bacillota</taxon>
        <taxon>Bacilli</taxon>
        <taxon>Lactobacillales</taxon>
        <taxon>Enterococcaceae</taxon>
        <taxon>Enterococcus</taxon>
    </lineage>
</organism>
<sequence>MNTYVEITDQFGVDYYYATIQFAGEFLFLQSPQGFLRKPVRKKIRLSEVENLVMDYFWGAKRITFSFDNEEYTFFESGTGVVNYLETNLSL</sequence>
<reference evidence="1 2" key="1">
    <citation type="submission" date="2013-02" db="EMBL/GenBank/DDBJ databases">
        <title>The Genome Sequence of Enterococcus phoeniculicola BAA-412.</title>
        <authorList>
            <consortium name="The Broad Institute Genome Sequencing Platform"/>
            <consortium name="The Broad Institute Genome Sequencing Center for Infectious Disease"/>
            <person name="Earl A.M."/>
            <person name="Gilmore M.S."/>
            <person name="Lebreton F."/>
            <person name="Walker B."/>
            <person name="Young S.K."/>
            <person name="Zeng Q."/>
            <person name="Gargeya S."/>
            <person name="Fitzgerald M."/>
            <person name="Haas B."/>
            <person name="Abouelleil A."/>
            <person name="Alvarado L."/>
            <person name="Arachchi H.M."/>
            <person name="Berlin A.M."/>
            <person name="Chapman S.B."/>
            <person name="Dewar J."/>
            <person name="Goldberg J."/>
            <person name="Griggs A."/>
            <person name="Gujja S."/>
            <person name="Hansen M."/>
            <person name="Howarth C."/>
            <person name="Imamovic A."/>
            <person name="Larimer J."/>
            <person name="McCowan C."/>
            <person name="Murphy C."/>
            <person name="Neiman D."/>
            <person name="Pearson M."/>
            <person name="Priest M."/>
            <person name="Roberts A."/>
            <person name="Saif S."/>
            <person name="Shea T."/>
            <person name="Sisk P."/>
            <person name="Sykes S."/>
            <person name="Wortman J."/>
            <person name="Nusbaum C."/>
            <person name="Birren B."/>
        </authorList>
    </citation>
    <scope>NUCLEOTIDE SEQUENCE [LARGE SCALE GENOMIC DNA]</scope>
    <source>
        <strain evidence="1 2">ATCC BAA-412</strain>
    </source>
</reference>
<evidence type="ECO:0000313" key="1">
    <source>
        <dbReference type="EMBL" id="EOL42378.1"/>
    </source>
</evidence>
<comment type="caution">
    <text evidence="1">The sequence shown here is derived from an EMBL/GenBank/DDBJ whole genome shotgun (WGS) entry which is preliminary data.</text>
</comment>
<name>R3TMV9_9ENTE</name>
<dbReference type="STRING" id="154621.RV11_GL001927"/>
<dbReference type="EMBL" id="AJAT01000017">
    <property type="protein sequence ID" value="EOL42378.1"/>
    <property type="molecule type" value="Genomic_DNA"/>
</dbReference>
<accession>R3TMV9</accession>
<proteinExistence type="predicted"/>
<protein>
    <submittedName>
        <fullName evidence="1">Uncharacterized protein</fullName>
    </submittedName>
</protein>
<gene>
    <name evidence="1" type="ORF">UC3_02730</name>
</gene>
<dbReference type="RefSeq" id="WP_010769365.1">
    <property type="nucleotide sequence ID" value="NZ_ASWE01000001.1"/>
</dbReference>
<keyword evidence="2" id="KW-1185">Reference proteome</keyword>